<accession>B0PEL3</accession>
<evidence type="ECO:0000313" key="2">
    <source>
        <dbReference type="Proteomes" id="UP000003803"/>
    </source>
</evidence>
<organism evidence="1 2">
    <name type="scientific">Anaerotruncus colihominis DSM 17241</name>
    <dbReference type="NCBI Taxonomy" id="445972"/>
    <lineage>
        <taxon>Bacteria</taxon>
        <taxon>Bacillati</taxon>
        <taxon>Bacillota</taxon>
        <taxon>Clostridia</taxon>
        <taxon>Eubacteriales</taxon>
        <taxon>Oscillospiraceae</taxon>
        <taxon>Anaerotruncus</taxon>
    </lineage>
</organism>
<dbReference type="EMBL" id="ABGD02000025">
    <property type="protein sequence ID" value="EDS09796.1"/>
    <property type="molecule type" value="Genomic_DNA"/>
</dbReference>
<reference evidence="1" key="1">
    <citation type="submission" date="2007-11" db="EMBL/GenBank/DDBJ databases">
        <authorList>
            <person name="Fulton L."/>
            <person name="Clifton S."/>
            <person name="Fulton B."/>
            <person name="Xu J."/>
            <person name="Minx P."/>
            <person name="Pepin K.H."/>
            <person name="Johnson M."/>
            <person name="Thiruvilangam P."/>
            <person name="Bhonagiri V."/>
            <person name="Nash W.E."/>
            <person name="Mardis E.R."/>
            <person name="Wilson R.K."/>
        </authorList>
    </citation>
    <scope>NUCLEOTIDE SEQUENCE [LARGE SCALE GENOMIC DNA]</scope>
    <source>
        <strain evidence="1">DSM 17241</strain>
    </source>
</reference>
<dbReference type="HOGENOM" id="CLU_3303756_0_0_9"/>
<proteinExistence type="predicted"/>
<dbReference type="AlphaFoldDB" id="B0PEL3"/>
<reference evidence="1" key="2">
    <citation type="submission" date="2013-09" db="EMBL/GenBank/DDBJ databases">
        <title>Draft genome sequence of Anaerotruncus colihominis(DSM 17241).</title>
        <authorList>
            <person name="Sudarsanam P."/>
            <person name="Ley R."/>
            <person name="Guruge J."/>
            <person name="Turnbaugh P.J."/>
            <person name="Mahowald M."/>
            <person name="Liep D."/>
            <person name="Gordon J."/>
        </authorList>
    </citation>
    <scope>NUCLEOTIDE SEQUENCE</scope>
    <source>
        <strain evidence="1">DSM 17241</strain>
    </source>
</reference>
<sequence>MNSYSDYFLGIEQWKRRNAECGNAMEKRYDTFGLQAPEP</sequence>
<protein>
    <submittedName>
        <fullName evidence="1">Uncharacterized protein</fullName>
    </submittedName>
</protein>
<evidence type="ECO:0000313" key="1">
    <source>
        <dbReference type="EMBL" id="EDS09796.1"/>
    </source>
</evidence>
<comment type="caution">
    <text evidence="1">The sequence shown here is derived from an EMBL/GenBank/DDBJ whole genome shotgun (WGS) entry which is preliminary data.</text>
</comment>
<name>B0PEL3_9FIRM</name>
<keyword evidence="2" id="KW-1185">Reference proteome</keyword>
<dbReference type="Proteomes" id="UP000003803">
    <property type="component" value="Unassembled WGS sequence"/>
</dbReference>
<gene>
    <name evidence="1" type="ORF">ANACOL_03241</name>
</gene>